<comment type="caution">
    <text evidence="1">The sequence shown here is derived from an EMBL/GenBank/DDBJ whole genome shotgun (WGS) entry which is preliminary data.</text>
</comment>
<evidence type="ECO:0000313" key="2">
    <source>
        <dbReference type="Proteomes" id="UP000288805"/>
    </source>
</evidence>
<sequence length="56" mass="6402">METSTPNNKELQRLMGRLAALGHFIAQFIDKLRLFFLTLKGANATGWIDDCEQTFE</sequence>
<protein>
    <submittedName>
        <fullName evidence="1">Uncharacterized protein</fullName>
    </submittedName>
</protein>
<proteinExistence type="predicted"/>
<dbReference type="Proteomes" id="UP000288805">
    <property type="component" value="Unassembled WGS sequence"/>
</dbReference>
<accession>A0A438DMD4</accession>
<dbReference type="EMBL" id="QGNW01001568">
    <property type="protein sequence ID" value="RVW36615.1"/>
    <property type="molecule type" value="Genomic_DNA"/>
</dbReference>
<name>A0A438DMD4_VITVI</name>
<organism evidence="1 2">
    <name type="scientific">Vitis vinifera</name>
    <name type="common">Grape</name>
    <dbReference type="NCBI Taxonomy" id="29760"/>
    <lineage>
        <taxon>Eukaryota</taxon>
        <taxon>Viridiplantae</taxon>
        <taxon>Streptophyta</taxon>
        <taxon>Embryophyta</taxon>
        <taxon>Tracheophyta</taxon>
        <taxon>Spermatophyta</taxon>
        <taxon>Magnoliopsida</taxon>
        <taxon>eudicotyledons</taxon>
        <taxon>Gunneridae</taxon>
        <taxon>Pentapetalae</taxon>
        <taxon>rosids</taxon>
        <taxon>Vitales</taxon>
        <taxon>Vitaceae</taxon>
        <taxon>Viteae</taxon>
        <taxon>Vitis</taxon>
    </lineage>
</organism>
<dbReference type="AlphaFoldDB" id="A0A438DMD4"/>
<reference evidence="1 2" key="1">
    <citation type="journal article" date="2018" name="PLoS Genet.">
        <title>Population sequencing reveals clonal diversity and ancestral inbreeding in the grapevine cultivar Chardonnay.</title>
        <authorList>
            <person name="Roach M.J."/>
            <person name="Johnson D.L."/>
            <person name="Bohlmann J."/>
            <person name="van Vuuren H.J."/>
            <person name="Jones S.J."/>
            <person name="Pretorius I.S."/>
            <person name="Schmidt S.A."/>
            <person name="Borneman A.R."/>
        </authorList>
    </citation>
    <scope>NUCLEOTIDE SEQUENCE [LARGE SCALE GENOMIC DNA]</scope>
    <source>
        <strain evidence="2">cv. Chardonnay</strain>
        <tissue evidence="1">Leaf</tissue>
    </source>
</reference>
<gene>
    <name evidence="1" type="ORF">CK203_072882</name>
</gene>
<evidence type="ECO:0000313" key="1">
    <source>
        <dbReference type="EMBL" id="RVW36615.1"/>
    </source>
</evidence>